<dbReference type="InterPro" id="IPR012132">
    <property type="entry name" value="GMC_OxRdtase"/>
</dbReference>
<dbReference type="GO" id="GO:0016614">
    <property type="term" value="F:oxidoreductase activity, acting on CH-OH group of donors"/>
    <property type="evidence" value="ECO:0007669"/>
    <property type="project" value="InterPro"/>
</dbReference>
<feature type="binding site" evidence="2">
    <location>
        <position position="163"/>
    </location>
    <ligand>
        <name>FAD</name>
        <dbReference type="ChEBI" id="CHEBI:57692"/>
    </ligand>
</feature>
<dbReference type="Gene3D" id="3.30.560.10">
    <property type="entry name" value="Glucose Oxidase, domain 3"/>
    <property type="match status" value="2"/>
</dbReference>
<dbReference type="SUPFAM" id="SSF51905">
    <property type="entry name" value="FAD/NAD(P)-binding domain"/>
    <property type="match status" value="1"/>
</dbReference>
<feature type="region of interest" description="Disordered" evidence="3">
    <location>
        <begin position="1"/>
        <end position="23"/>
    </location>
</feature>
<dbReference type="PANTHER" id="PTHR11552:SF154">
    <property type="entry name" value="FI04917P"/>
    <property type="match status" value="1"/>
</dbReference>
<proteinExistence type="inferred from homology"/>
<evidence type="ECO:0000256" key="2">
    <source>
        <dbReference type="PIRSR" id="PIRSR000137-2"/>
    </source>
</evidence>
<dbReference type="Gene3D" id="3.50.50.60">
    <property type="entry name" value="FAD/NAD(P)-binding domain"/>
    <property type="match status" value="2"/>
</dbReference>
<dbReference type="InterPro" id="IPR007867">
    <property type="entry name" value="GMC_OxRtase_C"/>
</dbReference>
<dbReference type="EMBL" id="JANEYF010005282">
    <property type="protein sequence ID" value="KAJ8928734.1"/>
    <property type="molecule type" value="Genomic_DNA"/>
</dbReference>
<accession>A0AAV8WPR8</accession>
<reference evidence="5" key="1">
    <citation type="journal article" date="2023" name="Insect Mol. Biol.">
        <title>Genome sequencing provides insights into the evolution of gene families encoding plant cell wall-degrading enzymes in longhorned beetles.</title>
        <authorList>
            <person name="Shin N.R."/>
            <person name="Okamura Y."/>
            <person name="Kirsch R."/>
            <person name="Pauchet Y."/>
        </authorList>
    </citation>
    <scope>NUCLEOTIDE SEQUENCE</scope>
    <source>
        <strain evidence="5">RBIC_L_NR</strain>
    </source>
</reference>
<feature type="compositionally biased region" description="Low complexity" evidence="3">
    <location>
        <begin position="14"/>
        <end position="23"/>
    </location>
</feature>
<comment type="cofactor">
    <cofactor evidence="2">
        <name>FAD</name>
        <dbReference type="ChEBI" id="CHEBI:57692"/>
    </cofactor>
</comment>
<dbReference type="PANTHER" id="PTHR11552">
    <property type="entry name" value="GLUCOSE-METHANOL-CHOLINE GMC OXIDOREDUCTASE"/>
    <property type="match status" value="1"/>
</dbReference>
<evidence type="ECO:0000256" key="1">
    <source>
        <dbReference type="ARBA" id="ARBA00010790"/>
    </source>
</evidence>
<dbReference type="InterPro" id="IPR036188">
    <property type="entry name" value="FAD/NAD-bd_sf"/>
</dbReference>
<evidence type="ECO:0000313" key="6">
    <source>
        <dbReference type="Proteomes" id="UP001162156"/>
    </source>
</evidence>
<gene>
    <name evidence="5" type="ORF">NQ314_018669</name>
</gene>
<dbReference type="PIRSF" id="PIRSF000137">
    <property type="entry name" value="Alcohol_oxidase"/>
    <property type="match status" value="1"/>
</dbReference>
<sequence>MNEIPIAEADSTASPYSSPLRRSPSAWSLETIAYNTDEFWSNSHVEEVPDSTTSSTSEHLEFPLSHFNSNLTESEEEIVMFPIVMEPVGSPRYDYSPSPDFLEYKIYVLLIEAGDEEPEAADIPAFVVMMQNSNLDWKFATQPQPNSCRARPQGRCNWPRGKVMGGSSTINYMIYLRGGPKDFDEWEHMGNSGWSYKDVLPYFIKSEHNNNIEKFDKKFHGTNGEMNIEYYPYQDKNVFHLLDAYKELGLNEFDQNSNRQVGTSLMQHFLKDGKRFSANAAFIRPIRGKRKNLFLKTNAFVTKLLIKPETRTTYGVEYFHKGQYFKALAKKEVIVSTGTLSSPKLLMVSGIGPARHLHELNIKVLNDLKVGHNLHDHTTADGPIFALAIHSPLAATATIQVNSFIQTKYETEEDRPDMQFTADTVNVEDYYNDPILVGAANIRSLAYYNGLMVRPILLAPKSRGYILLNRTHPVFGDPLIFPNTFYEYEDLTRMVEGIKWSLNITHTNAMKSMGTKLITIPVPACDHLKFGTDAYWRCLCISYTATLFHPVGTCKMGPKYDPDAVVDPESLKVYGIKRLRVIDASVIPLVTRANTNAVTMMVAERGADFIKRDWIGEDEDDEETDIFSGGYNKDEDEDF</sequence>
<evidence type="ECO:0000259" key="4">
    <source>
        <dbReference type="PROSITE" id="PS00624"/>
    </source>
</evidence>
<feature type="domain" description="Glucose-methanol-choline oxidoreductase N-terminal" evidence="4">
    <location>
        <begin position="338"/>
        <end position="352"/>
    </location>
</feature>
<dbReference type="SUPFAM" id="SSF54373">
    <property type="entry name" value="FAD-linked reductases, C-terminal domain"/>
    <property type="match status" value="1"/>
</dbReference>
<evidence type="ECO:0000256" key="3">
    <source>
        <dbReference type="SAM" id="MobiDB-lite"/>
    </source>
</evidence>
<keyword evidence="2" id="KW-0285">Flavoprotein</keyword>
<feature type="non-terminal residue" evidence="5">
    <location>
        <position position="639"/>
    </location>
</feature>
<organism evidence="5 6">
    <name type="scientific">Rhamnusium bicolor</name>
    <dbReference type="NCBI Taxonomy" id="1586634"/>
    <lineage>
        <taxon>Eukaryota</taxon>
        <taxon>Metazoa</taxon>
        <taxon>Ecdysozoa</taxon>
        <taxon>Arthropoda</taxon>
        <taxon>Hexapoda</taxon>
        <taxon>Insecta</taxon>
        <taxon>Pterygota</taxon>
        <taxon>Neoptera</taxon>
        <taxon>Endopterygota</taxon>
        <taxon>Coleoptera</taxon>
        <taxon>Polyphaga</taxon>
        <taxon>Cucujiformia</taxon>
        <taxon>Chrysomeloidea</taxon>
        <taxon>Cerambycidae</taxon>
        <taxon>Lepturinae</taxon>
        <taxon>Rhagiini</taxon>
        <taxon>Rhamnusium</taxon>
    </lineage>
</organism>
<keyword evidence="6" id="KW-1185">Reference proteome</keyword>
<feature type="region of interest" description="Disordered" evidence="3">
    <location>
        <begin position="620"/>
        <end position="639"/>
    </location>
</feature>
<name>A0AAV8WPR8_9CUCU</name>
<feature type="binding site" evidence="2">
    <location>
        <position position="301"/>
    </location>
    <ligand>
        <name>FAD</name>
        <dbReference type="ChEBI" id="CHEBI:57692"/>
    </ligand>
</feature>
<dbReference type="Proteomes" id="UP001162156">
    <property type="component" value="Unassembled WGS sequence"/>
</dbReference>
<comment type="similarity">
    <text evidence="1">Belongs to the GMC oxidoreductase family.</text>
</comment>
<dbReference type="Pfam" id="PF00732">
    <property type="entry name" value="GMC_oxred_N"/>
    <property type="match status" value="1"/>
</dbReference>
<evidence type="ECO:0000313" key="5">
    <source>
        <dbReference type="EMBL" id="KAJ8928734.1"/>
    </source>
</evidence>
<dbReference type="AlphaFoldDB" id="A0AAV8WPR8"/>
<dbReference type="GO" id="GO:0050660">
    <property type="term" value="F:flavin adenine dinucleotide binding"/>
    <property type="evidence" value="ECO:0007669"/>
    <property type="project" value="InterPro"/>
</dbReference>
<keyword evidence="2" id="KW-0274">FAD</keyword>
<protein>
    <recommendedName>
        <fullName evidence="4">Glucose-methanol-choline oxidoreductase N-terminal domain-containing protein</fullName>
    </recommendedName>
</protein>
<dbReference type="InterPro" id="IPR000172">
    <property type="entry name" value="GMC_OxRdtase_N"/>
</dbReference>
<dbReference type="Pfam" id="PF05199">
    <property type="entry name" value="GMC_oxred_C"/>
    <property type="match status" value="1"/>
</dbReference>
<dbReference type="PROSITE" id="PS00624">
    <property type="entry name" value="GMC_OXRED_2"/>
    <property type="match status" value="1"/>
</dbReference>
<comment type="caution">
    <text evidence="5">The sequence shown here is derived from an EMBL/GenBank/DDBJ whole genome shotgun (WGS) entry which is preliminary data.</text>
</comment>